<evidence type="ECO:0008006" key="4">
    <source>
        <dbReference type="Google" id="ProtNLM"/>
    </source>
</evidence>
<evidence type="ECO:0000256" key="1">
    <source>
        <dbReference type="SAM" id="SignalP"/>
    </source>
</evidence>
<gene>
    <name evidence="2" type="ORF">B0T25DRAFT_124238</name>
</gene>
<keyword evidence="3" id="KW-1185">Reference proteome</keyword>
<proteinExistence type="predicted"/>
<dbReference type="Proteomes" id="UP001275084">
    <property type="component" value="Unassembled WGS sequence"/>
</dbReference>
<keyword evidence="1" id="KW-0732">Signal</keyword>
<comment type="caution">
    <text evidence="2">The sequence shown here is derived from an EMBL/GenBank/DDBJ whole genome shotgun (WGS) entry which is preliminary data.</text>
</comment>
<sequence length="116" mass="12610">MQSHMCVCVPGLMLVGTLPLSSLGGTGRKHNGCGKKGLALIPRNECCWLYQSEHKCLTLQPFDRMARKGGRLGKGKMPGATLPTCSPGCLYRSAHQKYEDGPTHQQCTVTQFNFGV</sequence>
<dbReference type="AlphaFoldDB" id="A0AAJ0HS19"/>
<feature type="chain" id="PRO_5042509171" description="Secreted protein" evidence="1">
    <location>
        <begin position="20"/>
        <end position="116"/>
    </location>
</feature>
<dbReference type="EMBL" id="JAUIQD010000002">
    <property type="protein sequence ID" value="KAK3360211.1"/>
    <property type="molecule type" value="Genomic_DNA"/>
</dbReference>
<evidence type="ECO:0000313" key="2">
    <source>
        <dbReference type="EMBL" id="KAK3360211.1"/>
    </source>
</evidence>
<reference evidence="2" key="1">
    <citation type="journal article" date="2023" name="Mol. Phylogenet. Evol.">
        <title>Genome-scale phylogeny and comparative genomics of the fungal order Sordariales.</title>
        <authorList>
            <person name="Hensen N."/>
            <person name="Bonometti L."/>
            <person name="Westerberg I."/>
            <person name="Brannstrom I.O."/>
            <person name="Guillou S."/>
            <person name="Cros-Aarteil S."/>
            <person name="Calhoun S."/>
            <person name="Haridas S."/>
            <person name="Kuo A."/>
            <person name="Mondo S."/>
            <person name="Pangilinan J."/>
            <person name="Riley R."/>
            <person name="LaButti K."/>
            <person name="Andreopoulos B."/>
            <person name="Lipzen A."/>
            <person name="Chen C."/>
            <person name="Yan M."/>
            <person name="Daum C."/>
            <person name="Ng V."/>
            <person name="Clum A."/>
            <person name="Steindorff A."/>
            <person name="Ohm R.A."/>
            <person name="Martin F."/>
            <person name="Silar P."/>
            <person name="Natvig D.O."/>
            <person name="Lalanne C."/>
            <person name="Gautier V."/>
            <person name="Ament-Velasquez S.L."/>
            <person name="Kruys A."/>
            <person name="Hutchinson M.I."/>
            <person name="Powell A.J."/>
            <person name="Barry K."/>
            <person name="Miller A.N."/>
            <person name="Grigoriev I.V."/>
            <person name="Debuchy R."/>
            <person name="Gladieux P."/>
            <person name="Hiltunen Thoren M."/>
            <person name="Johannesson H."/>
        </authorList>
    </citation>
    <scope>NUCLEOTIDE SEQUENCE</scope>
    <source>
        <strain evidence="2">CBS 955.72</strain>
    </source>
</reference>
<name>A0AAJ0HS19_9PEZI</name>
<protein>
    <recommendedName>
        <fullName evidence="4">Secreted protein</fullName>
    </recommendedName>
</protein>
<accession>A0AAJ0HS19</accession>
<organism evidence="2 3">
    <name type="scientific">Lasiosphaeria hispida</name>
    <dbReference type="NCBI Taxonomy" id="260671"/>
    <lineage>
        <taxon>Eukaryota</taxon>
        <taxon>Fungi</taxon>
        <taxon>Dikarya</taxon>
        <taxon>Ascomycota</taxon>
        <taxon>Pezizomycotina</taxon>
        <taxon>Sordariomycetes</taxon>
        <taxon>Sordariomycetidae</taxon>
        <taxon>Sordariales</taxon>
        <taxon>Lasiosphaeriaceae</taxon>
        <taxon>Lasiosphaeria</taxon>
    </lineage>
</organism>
<reference evidence="2" key="2">
    <citation type="submission" date="2023-06" db="EMBL/GenBank/DDBJ databases">
        <authorList>
            <consortium name="Lawrence Berkeley National Laboratory"/>
            <person name="Haridas S."/>
            <person name="Hensen N."/>
            <person name="Bonometti L."/>
            <person name="Westerberg I."/>
            <person name="Brannstrom I.O."/>
            <person name="Guillou S."/>
            <person name="Cros-Aarteil S."/>
            <person name="Calhoun S."/>
            <person name="Kuo A."/>
            <person name="Mondo S."/>
            <person name="Pangilinan J."/>
            <person name="Riley R."/>
            <person name="Labutti K."/>
            <person name="Andreopoulos B."/>
            <person name="Lipzen A."/>
            <person name="Chen C."/>
            <person name="Yanf M."/>
            <person name="Daum C."/>
            <person name="Ng V."/>
            <person name="Clum A."/>
            <person name="Steindorff A."/>
            <person name="Ohm R."/>
            <person name="Martin F."/>
            <person name="Silar P."/>
            <person name="Natvig D."/>
            <person name="Lalanne C."/>
            <person name="Gautier V."/>
            <person name="Ament-Velasquez S.L."/>
            <person name="Kruys A."/>
            <person name="Hutchinson M.I."/>
            <person name="Powell A.J."/>
            <person name="Barry K."/>
            <person name="Miller A.N."/>
            <person name="Grigoriev I.V."/>
            <person name="Debuchy R."/>
            <person name="Gladieux P."/>
            <person name="Thoren M.H."/>
            <person name="Johannesson H."/>
        </authorList>
    </citation>
    <scope>NUCLEOTIDE SEQUENCE</scope>
    <source>
        <strain evidence="2">CBS 955.72</strain>
    </source>
</reference>
<evidence type="ECO:0000313" key="3">
    <source>
        <dbReference type="Proteomes" id="UP001275084"/>
    </source>
</evidence>
<feature type="signal peptide" evidence="1">
    <location>
        <begin position="1"/>
        <end position="19"/>
    </location>
</feature>